<keyword evidence="9" id="KW-1185">Reference proteome</keyword>
<dbReference type="SUPFAM" id="SSF81338">
    <property type="entry name" value="Aquaporin-like"/>
    <property type="match status" value="1"/>
</dbReference>
<dbReference type="InterPro" id="IPR034294">
    <property type="entry name" value="Aquaporin_transptr"/>
</dbReference>
<feature type="transmembrane region" description="Helical" evidence="7">
    <location>
        <begin position="176"/>
        <end position="195"/>
    </location>
</feature>
<feature type="transmembrane region" description="Helical" evidence="7">
    <location>
        <begin position="12"/>
        <end position="34"/>
    </location>
</feature>
<dbReference type="PANTHER" id="PTHR45724:SF13">
    <property type="entry name" value="AQUAPORIN NIP1-1-RELATED"/>
    <property type="match status" value="1"/>
</dbReference>
<gene>
    <name evidence="8" type="ORF">HNQ88_004646</name>
</gene>
<evidence type="ECO:0000256" key="6">
    <source>
        <dbReference type="RuleBase" id="RU000477"/>
    </source>
</evidence>
<feature type="transmembrane region" description="Helical" evidence="7">
    <location>
        <begin position="54"/>
        <end position="73"/>
    </location>
</feature>
<dbReference type="Proteomes" id="UP001185092">
    <property type="component" value="Unassembled WGS sequence"/>
</dbReference>
<dbReference type="InterPro" id="IPR000425">
    <property type="entry name" value="MIP"/>
</dbReference>
<keyword evidence="2 6" id="KW-0813">Transport</keyword>
<proteinExistence type="inferred from homology"/>
<comment type="caution">
    <text evidence="8">The sequence shown here is derived from an EMBL/GenBank/DDBJ whole genome shotgun (WGS) entry which is preliminary data.</text>
</comment>
<dbReference type="RefSeq" id="WP_309942440.1">
    <property type="nucleotide sequence ID" value="NZ_AP025307.1"/>
</dbReference>
<dbReference type="PROSITE" id="PS51257">
    <property type="entry name" value="PROKAR_LIPOPROTEIN"/>
    <property type="match status" value="1"/>
</dbReference>
<organism evidence="8 9">
    <name type="scientific">Aureibacter tunicatorum</name>
    <dbReference type="NCBI Taxonomy" id="866807"/>
    <lineage>
        <taxon>Bacteria</taxon>
        <taxon>Pseudomonadati</taxon>
        <taxon>Bacteroidota</taxon>
        <taxon>Cytophagia</taxon>
        <taxon>Cytophagales</taxon>
        <taxon>Persicobacteraceae</taxon>
        <taxon>Aureibacter</taxon>
    </lineage>
</organism>
<evidence type="ECO:0000256" key="7">
    <source>
        <dbReference type="SAM" id="Phobius"/>
    </source>
</evidence>
<feature type="transmembrane region" description="Helical" evidence="7">
    <location>
        <begin position="215"/>
        <end position="234"/>
    </location>
</feature>
<keyword evidence="5 7" id="KW-0472">Membrane</keyword>
<evidence type="ECO:0000256" key="2">
    <source>
        <dbReference type="ARBA" id="ARBA00022448"/>
    </source>
</evidence>
<dbReference type="GO" id="GO:0015267">
    <property type="term" value="F:channel activity"/>
    <property type="evidence" value="ECO:0007669"/>
    <property type="project" value="InterPro"/>
</dbReference>
<keyword evidence="4 7" id="KW-1133">Transmembrane helix</keyword>
<keyword evidence="3 6" id="KW-0812">Transmembrane</keyword>
<dbReference type="InterPro" id="IPR023271">
    <property type="entry name" value="Aquaporin-like"/>
</dbReference>
<protein>
    <submittedName>
        <fullName evidence="8">Aquaporin Z</fullName>
    </submittedName>
</protein>
<dbReference type="Pfam" id="PF00230">
    <property type="entry name" value="MIP"/>
    <property type="match status" value="1"/>
</dbReference>
<accession>A0AAE3XT67</accession>
<dbReference type="Gene3D" id="1.20.1080.10">
    <property type="entry name" value="Glycerol uptake facilitator protein"/>
    <property type="match status" value="1"/>
</dbReference>
<comment type="similarity">
    <text evidence="6">Belongs to the MIP/aquaporin (TC 1.A.8) family.</text>
</comment>
<dbReference type="AlphaFoldDB" id="A0AAE3XT67"/>
<dbReference type="InterPro" id="IPR022357">
    <property type="entry name" value="MIP_CS"/>
</dbReference>
<comment type="subcellular location">
    <subcellularLocation>
        <location evidence="1">Membrane</location>
        <topology evidence="1">Multi-pass membrane protein</topology>
    </subcellularLocation>
</comment>
<evidence type="ECO:0000313" key="8">
    <source>
        <dbReference type="EMBL" id="MDR6241559.1"/>
    </source>
</evidence>
<evidence type="ECO:0000256" key="1">
    <source>
        <dbReference type="ARBA" id="ARBA00004141"/>
    </source>
</evidence>
<reference evidence="8" key="1">
    <citation type="submission" date="2023-07" db="EMBL/GenBank/DDBJ databases">
        <title>Genomic Encyclopedia of Type Strains, Phase IV (KMG-IV): sequencing the most valuable type-strain genomes for metagenomic binning, comparative biology and taxonomic classification.</title>
        <authorList>
            <person name="Goeker M."/>
        </authorList>
    </citation>
    <scope>NUCLEOTIDE SEQUENCE</scope>
    <source>
        <strain evidence="8">DSM 26174</strain>
    </source>
</reference>
<dbReference type="GO" id="GO:0016020">
    <property type="term" value="C:membrane"/>
    <property type="evidence" value="ECO:0007669"/>
    <property type="project" value="UniProtKB-SubCell"/>
</dbReference>
<sequence>MRSIVSTFKENYKLYLMEALGLAFFMVSACFFWAHLASPDSPYSALVPALNHKLYIMGFAMGVTALIIFYSPVTSPSGAHINPAVTLTMFRLGKINLTDTFFYILFQFIGGLLGVVIMKVILGKMLITAPVTYVITVPGKYGVIPAAITELTIAFIMMCMVLFTSDSKVLKNWTKIIAGVLVMCYVIVSGPISGFGMNPARTFASAFPAGVYYSFWIYMFVPIAGMLIASEFYLHVKKHNNEKV</sequence>
<name>A0AAE3XT67_9BACT</name>
<dbReference type="PRINTS" id="PR00783">
    <property type="entry name" value="MINTRINSICP"/>
</dbReference>
<evidence type="ECO:0000256" key="5">
    <source>
        <dbReference type="ARBA" id="ARBA00023136"/>
    </source>
</evidence>
<evidence type="ECO:0000256" key="4">
    <source>
        <dbReference type="ARBA" id="ARBA00022989"/>
    </source>
</evidence>
<dbReference type="PROSITE" id="PS00221">
    <property type="entry name" value="MIP"/>
    <property type="match status" value="1"/>
</dbReference>
<dbReference type="EMBL" id="JAVDQD010000009">
    <property type="protein sequence ID" value="MDR6241559.1"/>
    <property type="molecule type" value="Genomic_DNA"/>
</dbReference>
<evidence type="ECO:0000256" key="3">
    <source>
        <dbReference type="ARBA" id="ARBA00022692"/>
    </source>
</evidence>
<evidence type="ECO:0000313" key="9">
    <source>
        <dbReference type="Proteomes" id="UP001185092"/>
    </source>
</evidence>
<feature type="transmembrane region" description="Helical" evidence="7">
    <location>
        <begin position="142"/>
        <end position="164"/>
    </location>
</feature>
<feature type="transmembrane region" description="Helical" evidence="7">
    <location>
        <begin position="101"/>
        <end position="122"/>
    </location>
</feature>
<dbReference type="PANTHER" id="PTHR45724">
    <property type="entry name" value="AQUAPORIN NIP2-1"/>
    <property type="match status" value="1"/>
</dbReference>